<dbReference type="Proteomes" id="UP000243978">
    <property type="component" value="Unassembled WGS sequence"/>
</dbReference>
<protein>
    <submittedName>
        <fullName evidence="1">Uncharacterized protein</fullName>
    </submittedName>
</protein>
<reference evidence="1 2" key="1">
    <citation type="submission" date="2018-04" db="EMBL/GenBank/DDBJ databases">
        <title>Genomic Encyclopedia of Archaeal and Bacterial Type Strains, Phase II (KMG-II): from individual species to whole genera.</title>
        <authorList>
            <person name="Goeker M."/>
        </authorList>
    </citation>
    <scope>NUCLEOTIDE SEQUENCE [LARGE SCALE GENOMIC DNA]</scope>
    <source>
        <strain evidence="1 2">DSM 100977</strain>
    </source>
</reference>
<dbReference type="EMBL" id="QBKS01000002">
    <property type="protein sequence ID" value="PTX54527.1"/>
    <property type="molecule type" value="Genomic_DNA"/>
</dbReference>
<dbReference type="RefSeq" id="WP_107846850.1">
    <property type="nucleotide sequence ID" value="NZ_QBKS01000002.1"/>
</dbReference>
<evidence type="ECO:0000313" key="1">
    <source>
        <dbReference type="EMBL" id="PTX54527.1"/>
    </source>
</evidence>
<evidence type="ECO:0000313" key="2">
    <source>
        <dbReference type="Proteomes" id="UP000243978"/>
    </source>
</evidence>
<accession>A0A2T6BEP5</accession>
<sequence length="193" mass="20523">MSSAASEDPKVLSNALPEARLQEVVEAVGQAMMKGEAGVGLKAIDPDGATLKTAIEKAVHDALAISPFKELVKAWKGFGQVMELTGATGPEDGKPRHVAIASHTLKASFKPHIVIELGKLVEVHKLPVPVTFSLKVEGLIITVTDRRIVAITAGRAKPSVTVKVESVTILKEDLPSIDLPWELKLQDEDAEAA</sequence>
<proteinExistence type="predicted"/>
<keyword evidence="2" id="KW-1185">Reference proteome</keyword>
<comment type="caution">
    <text evidence="1">The sequence shown here is derived from an EMBL/GenBank/DDBJ whole genome shotgun (WGS) entry which is preliminary data.</text>
</comment>
<gene>
    <name evidence="1" type="ORF">C8N43_3342</name>
</gene>
<name>A0A2T6BEP5_9RHOB</name>
<dbReference type="AlphaFoldDB" id="A0A2T6BEP5"/>
<organism evidence="1 2">
    <name type="scientific">Litoreibacter ponti</name>
    <dbReference type="NCBI Taxonomy" id="1510457"/>
    <lineage>
        <taxon>Bacteria</taxon>
        <taxon>Pseudomonadati</taxon>
        <taxon>Pseudomonadota</taxon>
        <taxon>Alphaproteobacteria</taxon>
        <taxon>Rhodobacterales</taxon>
        <taxon>Roseobacteraceae</taxon>
        <taxon>Litoreibacter</taxon>
    </lineage>
</organism>